<evidence type="ECO:0000259" key="6">
    <source>
        <dbReference type="PROSITE" id="PS50110"/>
    </source>
</evidence>
<sequence>MIVLTTFDADDTVLAALRAGAGGFLLKDAPPARIVEAVCRVAAGEPILAPAITRRLLERTTAEAGAHTRARGALAALTPREHAVALAVGHGDTNAQIAETLHVSVATVKAHLTRILARLQLSNRTQLALLVHDAGLL</sequence>
<keyword evidence="1" id="KW-0805">Transcription regulation</keyword>
<evidence type="ECO:0000256" key="4">
    <source>
        <dbReference type="PROSITE-ProRule" id="PRU00169"/>
    </source>
</evidence>
<evidence type="ECO:0000256" key="3">
    <source>
        <dbReference type="ARBA" id="ARBA00023163"/>
    </source>
</evidence>
<feature type="domain" description="HTH luxR-type" evidence="5">
    <location>
        <begin position="70"/>
        <end position="135"/>
    </location>
</feature>
<dbReference type="AlphaFoldDB" id="A0A2I2KX24"/>
<dbReference type="GO" id="GO:0006355">
    <property type="term" value="P:regulation of DNA-templated transcription"/>
    <property type="evidence" value="ECO:0007669"/>
    <property type="project" value="InterPro"/>
</dbReference>
<dbReference type="PRINTS" id="PR00038">
    <property type="entry name" value="HTHLUXR"/>
</dbReference>
<dbReference type="GO" id="GO:0000160">
    <property type="term" value="P:phosphorelay signal transduction system"/>
    <property type="evidence" value="ECO:0007669"/>
    <property type="project" value="InterPro"/>
</dbReference>
<comment type="caution">
    <text evidence="4">Lacks conserved residue(s) required for the propagation of feature annotation.</text>
</comment>
<dbReference type="InterPro" id="IPR039420">
    <property type="entry name" value="WalR-like"/>
</dbReference>
<dbReference type="InterPro" id="IPR001789">
    <property type="entry name" value="Sig_transdc_resp-reg_receiver"/>
</dbReference>
<protein>
    <submittedName>
        <fullName evidence="7">LuxR family transcriptional regulator</fullName>
    </submittedName>
</protein>
<reference evidence="7 8" key="1">
    <citation type="submission" date="2017-06" db="EMBL/GenBank/DDBJ databases">
        <authorList>
            <person name="Kim H.J."/>
            <person name="Triplett B.A."/>
        </authorList>
    </citation>
    <scope>NUCLEOTIDE SEQUENCE [LARGE SCALE GENOMIC DNA]</scope>
    <source>
        <strain evidence="7">FRACA_ARgP5</strain>
    </source>
</reference>
<dbReference type="SUPFAM" id="SSF52172">
    <property type="entry name" value="CheY-like"/>
    <property type="match status" value="1"/>
</dbReference>
<dbReference type="InterPro" id="IPR011006">
    <property type="entry name" value="CheY-like_superfamily"/>
</dbReference>
<evidence type="ECO:0000256" key="2">
    <source>
        <dbReference type="ARBA" id="ARBA00023125"/>
    </source>
</evidence>
<dbReference type="EMBL" id="FZMO01000355">
    <property type="protein sequence ID" value="SNQ50196.1"/>
    <property type="molecule type" value="Genomic_DNA"/>
</dbReference>
<dbReference type="SUPFAM" id="SSF46894">
    <property type="entry name" value="C-terminal effector domain of the bipartite response regulators"/>
    <property type="match status" value="1"/>
</dbReference>
<gene>
    <name evidence="7" type="ORF">FRACA_4180001</name>
</gene>
<keyword evidence="8" id="KW-1185">Reference proteome</keyword>
<dbReference type="InterPro" id="IPR000792">
    <property type="entry name" value="Tscrpt_reg_LuxR_C"/>
</dbReference>
<evidence type="ECO:0000313" key="8">
    <source>
        <dbReference type="Proteomes" id="UP000234331"/>
    </source>
</evidence>
<organism evidence="7 8">
    <name type="scientific">Frankia canadensis</name>
    <dbReference type="NCBI Taxonomy" id="1836972"/>
    <lineage>
        <taxon>Bacteria</taxon>
        <taxon>Bacillati</taxon>
        <taxon>Actinomycetota</taxon>
        <taxon>Actinomycetes</taxon>
        <taxon>Frankiales</taxon>
        <taxon>Frankiaceae</taxon>
        <taxon>Frankia</taxon>
    </lineage>
</organism>
<name>A0A2I2KX24_9ACTN</name>
<dbReference type="GO" id="GO:0003677">
    <property type="term" value="F:DNA binding"/>
    <property type="evidence" value="ECO:0007669"/>
    <property type="project" value="UniProtKB-KW"/>
</dbReference>
<evidence type="ECO:0000256" key="1">
    <source>
        <dbReference type="ARBA" id="ARBA00023015"/>
    </source>
</evidence>
<proteinExistence type="predicted"/>
<dbReference type="PROSITE" id="PS00622">
    <property type="entry name" value="HTH_LUXR_1"/>
    <property type="match status" value="1"/>
</dbReference>
<dbReference type="PANTHER" id="PTHR43214">
    <property type="entry name" value="TWO-COMPONENT RESPONSE REGULATOR"/>
    <property type="match status" value="1"/>
</dbReference>
<dbReference type="PROSITE" id="PS50110">
    <property type="entry name" value="RESPONSE_REGULATORY"/>
    <property type="match status" value="1"/>
</dbReference>
<evidence type="ECO:0000313" key="7">
    <source>
        <dbReference type="EMBL" id="SNQ50196.1"/>
    </source>
</evidence>
<dbReference type="PROSITE" id="PS50043">
    <property type="entry name" value="HTH_LUXR_2"/>
    <property type="match status" value="1"/>
</dbReference>
<dbReference type="Proteomes" id="UP000234331">
    <property type="component" value="Unassembled WGS sequence"/>
</dbReference>
<keyword evidence="2" id="KW-0238">DNA-binding</keyword>
<dbReference type="Pfam" id="PF00196">
    <property type="entry name" value="GerE"/>
    <property type="match status" value="1"/>
</dbReference>
<dbReference type="CDD" id="cd06170">
    <property type="entry name" value="LuxR_C_like"/>
    <property type="match status" value="1"/>
</dbReference>
<dbReference type="SMART" id="SM00421">
    <property type="entry name" value="HTH_LUXR"/>
    <property type="match status" value="1"/>
</dbReference>
<feature type="domain" description="Response regulatory" evidence="6">
    <location>
        <begin position="1"/>
        <end position="42"/>
    </location>
</feature>
<evidence type="ECO:0000259" key="5">
    <source>
        <dbReference type="PROSITE" id="PS50043"/>
    </source>
</evidence>
<dbReference type="InterPro" id="IPR016032">
    <property type="entry name" value="Sig_transdc_resp-reg_C-effctor"/>
</dbReference>
<keyword evidence="3" id="KW-0804">Transcription</keyword>
<dbReference type="PANTHER" id="PTHR43214:SF24">
    <property type="entry name" value="TRANSCRIPTIONAL REGULATORY PROTEIN NARL-RELATED"/>
    <property type="match status" value="1"/>
</dbReference>
<dbReference type="Gene3D" id="3.40.50.2300">
    <property type="match status" value="1"/>
</dbReference>
<accession>A0A2I2KX24</accession>